<keyword evidence="2" id="KW-0285">Flavoprotein</keyword>
<dbReference type="InterPro" id="IPR051799">
    <property type="entry name" value="NADH_flavin_oxidoreductase"/>
</dbReference>
<gene>
    <name evidence="8" type="primary">Mo01211</name>
    <name evidence="8" type="ORF">E5Q_01211</name>
</gene>
<keyword evidence="6" id="KW-1133">Transmembrane helix</keyword>
<name>G7DVE9_MIXOS</name>
<organism evidence="8 9">
    <name type="scientific">Mixia osmundae (strain CBS 9802 / IAM 14324 / JCM 22182 / KY 12970)</name>
    <dbReference type="NCBI Taxonomy" id="764103"/>
    <lineage>
        <taxon>Eukaryota</taxon>
        <taxon>Fungi</taxon>
        <taxon>Dikarya</taxon>
        <taxon>Basidiomycota</taxon>
        <taxon>Pucciniomycotina</taxon>
        <taxon>Mixiomycetes</taxon>
        <taxon>Mixiales</taxon>
        <taxon>Mixiaceae</taxon>
        <taxon>Mixia</taxon>
    </lineage>
</organism>
<evidence type="ECO:0000256" key="2">
    <source>
        <dbReference type="ARBA" id="ARBA00022630"/>
    </source>
</evidence>
<evidence type="ECO:0000256" key="5">
    <source>
        <dbReference type="SAM" id="MobiDB-lite"/>
    </source>
</evidence>
<feature type="compositionally biased region" description="Basic and acidic residues" evidence="5">
    <location>
        <begin position="337"/>
        <end position="359"/>
    </location>
</feature>
<dbReference type="GO" id="GO:0010181">
    <property type="term" value="F:FMN binding"/>
    <property type="evidence" value="ECO:0007669"/>
    <property type="project" value="InterPro"/>
</dbReference>
<dbReference type="InParanoid" id="G7DVE9"/>
<dbReference type="SUPFAM" id="SSF51395">
    <property type="entry name" value="FMN-linked oxidoreductases"/>
    <property type="match status" value="1"/>
</dbReference>
<dbReference type="AlphaFoldDB" id="G7DVE9"/>
<reference evidence="8 9" key="1">
    <citation type="journal article" date="2011" name="J. Gen. Appl. Microbiol.">
        <title>Draft genome sequencing of the enigmatic basidiomycete Mixia osmundae.</title>
        <authorList>
            <person name="Nishida H."/>
            <person name="Nagatsuka Y."/>
            <person name="Sugiyama J."/>
        </authorList>
    </citation>
    <scope>NUCLEOTIDE SEQUENCE [LARGE SCALE GENOMIC DNA]</scope>
    <source>
        <strain evidence="9">CBS 9802 / IAM 14324 / JCM 22182 / KY 12970</strain>
    </source>
</reference>
<keyword evidence="6" id="KW-0472">Membrane</keyword>
<dbReference type="InterPro" id="IPR001155">
    <property type="entry name" value="OxRdtase_FMN_N"/>
</dbReference>
<dbReference type="OrthoDB" id="1663137at2759"/>
<evidence type="ECO:0000256" key="6">
    <source>
        <dbReference type="SAM" id="Phobius"/>
    </source>
</evidence>
<protein>
    <recommendedName>
        <fullName evidence="7">NADH:flavin oxidoreductase/NADH oxidase N-terminal domain-containing protein</fullName>
    </recommendedName>
</protein>
<dbReference type="eggNOG" id="KOG0134">
    <property type="taxonomic scope" value="Eukaryota"/>
</dbReference>
<dbReference type="HOGENOM" id="CLU_012153_6_2_1"/>
<keyword evidence="3" id="KW-0288">FMN</keyword>
<evidence type="ECO:0000313" key="9">
    <source>
        <dbReference type="Proteomes" id="UP000009131"/>
    </source>
</evidence>
<dbReference type="Gene3D" id="3.20.20.70">
    <property type="entry name" value="Aldolase class I"/>
    <property type="match status" value="1"/>
</dbReference>
<dbReference type="EMBL" id="BABT02000039">
    <property type="protein sequence ID" value="GAA94559.1"/>
    <property type="molecule type" value="Genomic_DNA"/>
</dbReference>
<dbReference type="Pfam" id="PF00724">
    <property type="entry name" value="Oxidored_FMN"/>
    <property type="match status" value="1"/>
</dbReference>
<evidence type="ECO:0000256" key="3">
    <source>
        <dbReference type="ARBA" id="ARBA00022643"/>
    </source>
</evidence>
<dbReference type="PANTHER" id="PTHR43656">
    <property type="entry name" value="BINDING OXIDOREDUCTASE, PUTATIVE (AFU_ORTHOLOGUE AFUA_2G08260)-RELATED"/>
    <property type="match status" value="1"/>
</dbReference>
<dbReference type="GO" id="GO:0016491">
    <property type="term" value="F:oxidoreductase activity"/>
    <property type="evidence" value="ECO:0007669"/>
    <property type="project" value="UniProtKB-KW"/>
</dbReference>
<dbReference type="Proteomes" id="UP000009131">
    <property type="component" value="Unassembled WGS sequence"/>
</dbReference>
<evidence type="ECO:0000256" key="4">
    <source>
        <dbReference type="ARBA" id="ARBA00023002"/>
    </source>
</evidence>
<dbReference type="PANTHER" id="PTHR43656:SF2">
    <property type="entry name" value="BINDING OXIDOREDUCTASE, PUTATIVE (AFU_ORTHOLOGUE AFUA_2G08260)-RELATED"/>
    <property type="match status" value="1"/>
</dbReference>
<keyword evidence="9" id="KW-1185">Reference proteome</keyword>
<accession>G7DVE9</accession>
<comment type="similarity">
    <text evidence="1">Belongs to the NADH:flavin oxidoreductase/NADH oxidase family.</text>
</comment>
<sequence>MIDGKCQICQNAGCQISPSYGRAPDLVISTRQHGLYKLSKHKTRLTDEMAAILSESVELNCGLVLPNRLCKAAMAEMLGRAGGSNPTYKLLKLYEEWQKGDWGLILTGNVMVDPRFLGTPCDIIVPEDALEDAKTLKLWKNYAIACKGKDGRTPAIVQLNHTGRQSGRGMGRPRSEPSLGPSDQPLKLKGSEGWIASTMSSLAFNTPRAMTFDDIKLVIEQFKRAALLAHRSGFDGVQVHCSHGYLLSQFHSPDVNTRTDAYGGDNRGRSKLLHEIIDAIRSVTPSSFCVSVKLNSSDYVAGGMTEEDALEMTGWLAERGDVDLLEVSGGTYQNAEMLRDDNEQSERDARKQSVKKVEQDQGDGSIAKAGSKREAFFTEFAKRAKPTVEKLKPAHARLPMRIMVTGGFRTRPAIAGAIEDGACDIVGLGRPACVVPDLPRYMLDASLSDENARAPRYSVRGTFLIKLVPLNVIGPGINTLWHDLQLFRIAGGKKTVPQRNLPILLLTTMVSPQMGFAALATLLVALLALSPTLRSVLLGLKH</sequence>
<dbReference type="InterPro" id="IPR013785">
    <property type="entry name" value="Aldolase_TIM"/>
</dbReference>
<proteinExistence type="inferred from homology"/>
<feature type="region of interest" description="Disordered" evidence="5">
    <location>
        <begin position="333"/>
        <end position="368"/>
    </location>
</feature>
<comment type="caution">
    <text evidence="8">The sequence shown here is derived from an EMBL/GenBank/DDBJ whole genome shotgun (WGS) entry which is preliminary data.</text>
</comment>
<reference evidence="8 9" key="2">
    <citation type="journal article" date="2012" name="Open Biol.">
        <title>Characteristics of nucleosomes and linker DNA regions on the genome of the basidiomycete Mixia osmundae revealed by mono- and dinucleosome mapping.</title>
        <authorList>
            <person name="Nishida H."/>
            <person name="Kondo S."/>
            <person name="Matsumoto T."/>
            <person name="Suzuki Y."/>
            <person name="Yoshikawa H."/>
            <person name="Taylor T.D."/>
            <person name="Sugiyama J."/>
        </authorList>
    </citation>
    <scope>NUCLEOTIDE SEQUENCE [LARGE SCALE GENOMIC DNA]</scope>
    <source>
        <strain evidence="9">CBS 9802 / IAM 14324 / JCM 22182 / KY 12970</strain>
    </source>
</reference>
<feature type="domain" description="NADH:flavin oxidoreductase/NADH oxidase N-terminal" evidence="7">
    <location>
        <begin position="65"/>
        <end position="364"/>
    </location>
</feature>
<keyword evidence="4" id="KW-0560">Oxidoreductase</keyword>
<feature type="region of interest" description="Disordered" evidence="5">
    <location>
        <begin position="162"/>
        <end position="186"/>
    </location>
</feature>
<evidence type="ECO:0000313" key="8">
    <source>
        <dbReference type="EMBL" id="GAA94559.1"/>
    </source>
</evidence>
<evidence type="ECO:0000259" key="7">
    <source>
        <dbReference type="Pfam" id="PF00724"/>
    </source>
</evidence>
<evidence type="ECO:0000256" key="1">
    <source>
        <dbReference type="ARBA" id="ARBA00005979"/>
    </source>
</evidence>
<feature type="transmembrane region" description="Helical" evidence="6">
    <location>
        <begin position="503"/>
        <end position="529"/>
    </location>
</feature>
<keyword evidence="6" id="KW-0812">Transmembrane</keyword>
<dbReference type="STRING" id="764103.G7DVE9"/>